<dbReference type="STRING" id="1423724.FC32_GL000540"/>
<evidence type="ECO:0008006" key="3">
    <source>
        <dbReference type="Google" id="ProtNLM"/>
    </source>
</evidence>
<keyword evidence="2" id="KW-1185">Reference proteome</keyword>
<organism evidence="1 2">
    <name type="scientific">Ligilactobacillus apodemi DSM 16634 = JCM 16172</name>
    <dbReference type="NCBI Taxonomy" id="1423724"/>
    <lineage>
        <taxon>Bacteria</taxon>
        <taxon>Bacillati</taxon>
        <taxon>Bacillota</taxon>
        <taxon>Bacilli</taxon>
        <taxon>Lactobacillales</taxon>
        <taxon>Lactobacillaceae</taxon>
        <taxon>Ligilactobacillus</taxon>
    </lineage>
</organism>
<name>A0A0R1U061_9LACO</name>
<dbReference type="InterPro" id="IPR021462">
    <property type="entry name" value="DUF3114"/>
</dbReference>
<reference evidence="1 2" key="1">
    <citation type="journal article" date="2015" name="Genome Announc.">
        <title>Expanding the biotechnology potential of lactobacilli through comparative genomics of 213 strains and associated genera.</title>
        <authorList>
            <person name="Sun Z."/>
            <person name="Harris H.M."/>
            <person name="McCann A."/>
            <person name="Guo C."/>
            <person name="Argimon S."/>
            <person name="Zhang W."/>
            <person name="Yang X."/>
            <person name="Jeffery I.B."/>
            <person name="Cooney J.C."/>
            <person name="Kagawa T.F."/>
            <person name="Liu W."/>
            <person name="Song Y."/>
            <person name="Salvetti E."/>
            <person name="Wrobel A."/>
            <person name="Rasinkangas P."/>
            <person name="Parkhill J."/>
            <person name="Rea M.C."/>
            <person name="O'Sullivan O."/>
            <person name="Ritari J."/>
            <person name="Douillard F.P."/>
            <person name="Paul Ross R."/>
            <person name="Yang R."/>
            <person name="Briner A.E."/>
            <person name="Felis G.E."/>
            <person name="de Vos W.M."/>
            <person name="Barrangou R."/>
            <person name="Klaenhammer T.R."/>
            <person name="Caufield P.W."/>
            <person name="Cui Y."/>
            <person name="Zhang H."/>
            <person name="O'Toole P.W."/>
        </authorList>
    </citation>
    <scope>NUCLEOTIDE SEQUENCE [LARGE SCALE GENOMIC DNA]</scope>
    <source>
        <strain evidence="1 2">DSM 16634</strain>
    </source>
</reference>
<dbReference type="AlphaFoldDB" id="A0A0R1U061"/>
<evidence type="ECO:0000313" key="1">
    <source>
        <dbReference type="EMBL" id="KRL84520.1"/>
    </source>
</evidence>
<sequence length="384" mass="44988">MDILKQQLMQLACEGWNQASCQCYQAKLLCDLKHCFSTEELFHKYFTQVHAVGSPVYTEMLQASRMSAQQKLQLVLDQLGTYVDQHHFLQTKATANYRLWGNLAPMSKFNLLFRSYVLQYYRRSFPREKLLANNITDFARRLNLFRGYLDRQAIYYLRTTYAEQPNDFLRVLAYVSQVKGLEIDYETGANYHNRHLKGQSDFIPQNMKLQLAKKSSYNNFSRYNDARMVEFIVNLETLNFVSQWDVLRLKSTGKYLSDPTCYTKEELSAIADTESFNYGIPHGKGYVPWRYRNSHRDLDGVNPLESDLRKYAKKYWLASPDAHKVKGGHGDLVSSGGIKDIIYWKSIPDNKRLELYHGYTTWLFKNKIPATGFAKYYEEILEKK</sequence>
<gene>
    <name evidence="1" type="ORF">FC32_GL000540</name>
</gene>
<proteinExistence type="predicted"/>
<evidence type="ECO:0000313" key="2">
    <source>
        <dbReference type="Proteomes" id="UP000051324"/>
    </source>
</evidence>
<dbReference type="RefSeq" id="WP_056957303.1">
    <property type="nucleotide sequence ID" value="NZ_AZFT01000050.1"/>
</dbReference>
<dbReference type="eggNOG" id="ENOG5030HS5">
    <property type="taxonomic scope" value="Bacteria"/>
</dbReference>
<dbReference type="EMBL" id="AZFT01000050">
    <property type="protein sequence ID" value="KRL84520.1"/>
    <property type="molecule type" value="Genomic_DNA"/>
</dbReference>
<protein>
    <recommendedName>
        <fullName evidence="3">DUF3114 domain-containing protein</fullName>
    </recommendedName>
</protein>
<accession>A0A0R1U061</accession>
<comment type="caution">
    <text evidence="1">The sequence shown here is derived from an EMBL/GenBank/DDBJ whole genome shotgun (WGS) entry which is preliminary data.</text>
</comment>
<dbReference type="PATRIC" id="fig|1423724.4.peg.573"/>
<dbReference type="Pfam" id="PF11311">
    <property type="entry name" value="DUF3114"/>
    <property type="match status" value="1"/>
</dbReference>
<dbReference type="Proteomes" id="UP000051324">
    <property type="component" value="Unassembled WGS sequence"/>
</dbReference>